<evidence type="ECO:0000256" key="12">
    <source>
        <dbReference type="SAM" id="MobiDB-lite"/>
    </source>
</evidence>
<evidence type="ECO:0000256" key="10">
    <source>
        <dbReference type="ARBA" id="ARBA00024430"/>
    </source>
</evidence>
<dbReference type="GO" id="GO:0120293">
    <property type="term" value="C:dynein axonemal particle"/>
    <property type="evidence" value="ECO:0007669"/>
    <property type="project" value="UniProtKB-SubCell"/>
</dbReference>
<evidence type="ECO:0000259" key="13">
    <source>
        <dbReference type="PROSITE" id="PS51203"/>
    </source>
</evidence>
<dbReference type="Pfam" id="PF04969">
    <property type="entry name" value="CS"/>
    <property type="match status" value="1"/>
</dbReference>
<feature type="compositionally biased region" description="Basic and acidic residues" evidence="12">
    <location>
        <begin position="209"/>
        <end position="221"/>
    </location>
</feature>
<evidence type="ECO:0000256" key="6">
    <source>
        <dbReference type="ARBA" id="ARBA00022902"/>
    </source>
</evidence>
<protein>
    <recommendedName>
        <fullName evidence="10">Dynein axonemal assembly factor 4</fullName>
    </recommendedName>
</protein>
<keyword evidence="3" id="KW-0963">Cytoplasm</keyword>
<feature type="compositionally biased region" description="Basic and acidic residues" evidence="12">
    <location>
        <begin position="231"/>
        <end position="240"/>
    </location>
</feature>
<evidence type="ECO:0000256" key="11">
    <source>
        <dbReference type="PROSITE-ProRule" id="PRU00339"/>
    </source>
</evidence>
<dbReference type="InterPro" id="IPR019734">
    <property type="entry name" value="TPR_rpt"/>
</dbReference>
<dbReference type="GO" id="GO:0007368">
    <property type="term" value="P:determination of left/right symmetry"/>
    <property type="evidence" value="ECO:0007669"/>
    <property type="project" value="TreeGrafter"/>
</dbReference>
<evidence type="ECO:0000313" key="15">
    <source>
        <dbReference type="Proteomes" id="UP000465112"/>
    </source>
</evidence>
<dbReference type="FunFam" id="2.60.40.790:FF:000015">
    <property type="entry name" value="dynein assembly factor 4, axonemal isoform X1"/>
    <property type="match status" value="1"/>
</dbReference>
<keyword evidence="7" id="KW-0539">Nucleus</keyword>
<dbReference type="GO" id="GO:0007507">
    <property type="term" value="P:heart development"/>
    <property type="evidence" value="ECO:0007669"/>
    <property type="project" value="TreeGrafter"/>
</dbReference>
<evidence type="ECO:0000256" key="5">
    <source>
        <dbReference type="ARBA" id="ARBA00022803"/>
    </source>
</evidence>
<dbReference type="GO" id="GO:0043005">
    <property type="term" value="C:neuron projection"/>
    <property type="evidence" value="ECO:0007669"/>
    <property type="project" value="UniProtKB-SubCell"/>
</dbReference>
<dbReference type="Gene3D" id="1.25.40.10">
    <property type="entry name" value="Tetratricopeptide repeat domain"/>
    <property type="match status" value="1"/>
</dbReference>
<dbReference type="FunFam" id="1.25.40.10:FF:000176">
    <property type="entry name" value="dynein assembly factor 4, axonemal isoform X1"/>
    <property type="match status" value="1"/>
</dbReference>
<keyword evidence="15" id="KW-1185">Reference proteome</keyword>
<feature type="region of interest" description="Disordered" evidence="12">
    <location>
        <begin position="198"/>
        <end position="254"/>
    </location>
</feature>
<dbReference type="GO" id="GO:0005576">
    <property type="term" value="C:extracellular region"/>
    <property type="evidence" value="ECO:0007669"/>
    <property type="project" value="GOC"/>
</dbReference>
<accession>A0A6A5FC99</accession>
<dbReference type="PANTHER" id="PTHR46492:SF1">
    <property type="entry name" value="DYNEIN AXONEMAL ASSEMBLY FACTOR 4"/>
    <property type="match status" value="1"/>
</dbReference>
<dbReference type="Gene3D" id="2.60.40.790">
    <property type="match status" value="1"/>
</dbReference>
<dbReference type="PROSITE" id="PS51203">
    <property type="entry name" value="CS"/>
    <property type="match status" value="1"/>
</dbReference>
<keyword evidence="6" id="KW-0524">Neurogenesis</keyword>
<keyword evidence="4" id="KW-0677">Repeat</keyword>
<dbReference type="GO" id="GO:0036158">
    <property type="term" value="P:outer dynein arm assembly"/>
    <property type="evidence" value="ECO:0007669"/>
    <property type="project" value="TreeGrafter"/>
</dbReference>
<keyword evidence="8" id="KW-0966">Cell projection</keyword>
<dbReference type="GO" id="GO:0005634">
    <property type="term" value="C:nucleus"/>
    <property type="evidence" value="ECO:0007669"/>
    <property type="project" value="UniProtKB-SubCell"/>
</dbReference>
<comment type="caution">
    <text evidence="14">The sequence shown here is derived from an EMBL/GenBank/DDBJ whole genome shotgun (WGS) entry which is preliminary data.</text>
</comment>
<dbReference type="PANTHER" id="PTHR46492">
    <property type="entry name" value="DYNEIN ASSEMBLY FACTOR 4, AXONEMAL"/>
    <property type="match status" value="1"/>
</dbReference>
<dbReference type="CDD" id="cd06469">
    <property type="entry name" value="p23_DYX1C1_like"/>
    <property type="match status" value="1"/>
</dbReference>
<feature type="repeat" description="TPR" evidence="11">
    <location>
        <begin position="385"/>
        <end position="418"/>
    </location>
</feature>
<evidence type="ECO:0000256" key="4">
    <source>
        <dbReference type="ARBA" id="ARBA00022737"/>
    </source>
</evidence>
<evidence type="ECO:0000313" key="14">
    <source>
        <dbReference type="EMBL" id="KAF1387133.1"/>
    </source>
</evidence>
<gene>
    <name evidence="14" type="ORF">PFLUV_G00102100</name>
</gene>
<dbReference type="InterPro" id="IPR008978">
    <property type="entry name" value="HSP20-like_chaperone"/>
</dbReference>
<dbReference type="AlphaFoldDB" id="A0A6A5FC99"/>
<dbReference type="InterPro" id="IPR037894">
    <property type="entry name" value="CS_DYX1C1"/>
</dbReference>
<comment type="subcellular location">
    <subcellularLocation>
        <location evidence="2">Cell projection</location>
        <location evidence="2">Neuron projection</location>
    </subcellularLocation>
    <subcellularLocation>
        <location evidence="9">Dynein axonemal particle</location>
    </subcellularLocation>
    <subcellularLocation>
        <location evidence="1">Nucleus</location>
    </subcellularLocation>
</comment>
<evidence type="ECO:0000256" key="9">
    <source>
        <dbReference type="ARBA" id="ARBA00024190"/>
    </source>
</evidence>
<dbReference type="GO" id="GO:0030331">
    <property type="term" value="F:nuclear estrogen receptor binding"/>
    <property type="evidence" value="ECO:0007669"/>
    <property type="project" value="TreeGrafter"/>
</dbReference>
<name>A0A6A5FC99_PERFL</name>
<evidence type="ECO:0000256" key="2">
    <source>
        <dbReference type="ARBA" id="ARBA00004487"/>
    </source>
</evidence>
<evidence type="ECO:0000256" key="7">
    <source>
        <dbReference type="ARBA" id="ARBA00023242"/>
    </source>
</evidence>
<dbReference type="GO" id="GO:0007399">
    <property type="term" value="P:nervous system development"/>
    <property type="evidence" value="ECO:0007669"/>
    <property type="project" value="UniProtKB-KW"/>
</dbReference>
<proteinExistence type="predicted"/>
<evidence type="ECO:0000256" key="1">
    <source>
        <dbReference type="ARBA" id="ARBA00004123"/>
    </source>
</evidence>
<dbReference type="SMART" id="SM00028">
    <property type="entry name" value="TPR"/>
    <property type="match status" value="3"/>
</dbReference>
<dbReference type="SUPFAM" id="SSF49764">
    <property type="entry name" value="HSP20-like chaperones"/>
    <property type="match status" value="1"/>
</dbReference>
<dbReference type="GO" id="GO:0003351">
    <property type="term" value="P:epithelial cilium movement involved in extracellular fluid movement"/>
    <property type="evidence" value="ECO:0007669"/>
    <property type="project" value="TreeGrafter"/>
</dbReference>
<reference evidence="14 15" key="1">
    <citation type="submission" date="2019-06" db="EMBL/GenBank/DDBJ databases">
        <title>A chromosome-scale genome assembly of the European perch, Perca fluviatilis.</title>
        <authorList>
            <person name="Roques C."/>
            <person name="Zahm M."/>
            <person name="Cabau C."/>
            <person name="Klopp C."/>
            <person name="Bouchez O."/>
            <person name="Donnadieu C."/>
            <person name="Kuhl H."/>
            <person name="Gislard M."/>
            <person name="Guendouz S."/>
            <person name="Journot L."/>
            <person name="Haffray P."/>
            <person name="Bestin A."/>
            <person name="Morvezen R."/>
            <person name="Feron R."/>
            <person name="Wen M."/>
            <person name="Jouanno E."/>
            <person name="Herpin A."/>
            <person name="Schartl M."/>
            <person name="Postlethwait J."/>
            <person name="Schaerlinger B."/>
            <person name="Chardard D."/>
            <person name="Lecocq T."/>
            <person name="Poncet C."/>
            <person name="Jaffrelo L."/>
            <person name="Lampietro C."/>
            <person name="Guiguen Y."/>
        </authorList>
    </citation>
    <scope>NUCLEOTIDE SEQUENCE [LARGE SCALE GENOMIC DNA]</scope>
    <source>
        <tissue evidence="14">Blood</tissue>
    </source>
</reference>
<sequence length="440" mass="50457">MPLLVTDYSWTQTDSTVFISVPLKGRKVEKVDIISTEEYLKVHYPPYLFEAFLFEPVDDDRSTAKVGNGVAVISLSKRTNKVWEHLMITTSLNIIIIMLRPDFASTELIHLCKMKNDKEKKKEIRERALLTYQEKLSSESRSKVEKQHAEKKYALEIMMKLEKEERDSIQKMKDNEREKTTAELAAWQLRQKQKAEEEAQLKLQSQRDNQNKRAMTEKKWTEGSVGGTVEPDQRGNSEGKSKRKQANLPAPRLTGNIQVTFTPRVFPTALRESRVPEEEDWLKKQAEARHAVNADDKELKDLKEEERNPDWLKDKGDKYFATGDYLSAVNAYSLAIRLNRKIPALYSNRAACHLKLKNLHKAIEDSSQALDLLTPPVVANEAARARAHVRRGSAFCQLQLYAEGLQDYQAALKISPHNEVLQADTQRIKDIIQGTDPETQ</sequence>
<dbReference type="GO" id="GO:0036159">
    <property type="term" value="P:inner dynein arm assembly"/>
    <property type="evidence" value="ECO:0007669"/>
    <property type="project" value="TreeGrafter"/>
</dbReference>
<dbReference type="EMBL" id="VHII01000008">
    <property type="protein sequence ID" value="KAF1387133.1"/>
    <property type="molecule type" value="Genomic_DNA"/>
</dbReference>
<evidence type="ECO:0000256" key="8">
    <source>
        <dbReference type="ARBA" id="ARBA00023273"/>
    </source>
</evidence>
<evidence type="ECO:0000256" key="3">
    <source>
        <dbReference type="ARBA" id="ARBA00022490"/>
    </source>
</evidence>
<dbReference type="InterPro" id="IPR052004">
    <property type="entry name" value="Dynein_assembly_factor_4"/>
</dbReference>
<keyword evidence="5 11" id="KW-0802">TPR repeat</keyword>
<organism evidence="14 15">
    <name type="scientific">Perca fluviatilis</name>
    <name type="common">European perch</name>
    <dbReference type="NCBI Taxonomy" id="8168"/>
    <lineage>
        <taxon>Eukaryota</taxon>
        <taxon>Metazoa</taxon>
        <taxon>Chordata</taxon>
        <taxon>Craniata</taxon>
        <taxon>Vertebrata</taxon>
        <taxon>Euteleostomi</taxon>
        <taxon>Actinopterygii</taxon>
        <taxon>Neopterygii</taxon>
        <taxon>Teleostei</taxon>
        <taxon>Neoteleostei</taxon>
        <taxon>Acanthomorphata</taxon>
        <taxon>Eupercaria</taxon>
        <taxon>Perciformes</taxon>
        <taxon>Percoidei</taxon>
        <taxon>Percidae</taxon>
        <taxon>Percinae</taxon>
        <taxon>Perca</taxon>
    </lineage>
</organism>
<dbReference type="PROSITE" id="PS50005">
    <property type="entry name" value="TPR"/>
    <property type="match status" value="1"/>
</dbReference>
<dbReference type="InterPro" id="IPR011990">
    <property type="entry name" value="TPR-like_helical_dom_sf"/>
</dbReference>
<dbReference type="SUPFAM" id="SSF48452">
    <property type="entry name" value="TPR-like"/>
    <property type="match status" value="1"/>
</dbReference>
<dbReference type="Proteomes" id="UP000465112">
    <property type="component" value="Chromosome 8"/>
</dbReference>
<dbReference type="InterPro" id="IPR007052">
    <property type="entry name" value="CS_dom"/>
</dbReference>
<feature type="domain" description="CS" evidence="13">
    <location>
        <begin position="3"/>
        <end position="87"/>
    </location>
</feature>